<protein>
    <submittedName>
        <fullName evidence="3">G3E family GTPase</fullName>
    </submittedName>
</protein>
<dbReference type="PANTHER" id="PTHR13748">
    <property type="entry name" value="COBW-RELATED"/>
    <property type="match status" value="1"/>
</dbReference>
<evidence type="ECO:0000259" key="1">
    <source>
        <dbReference type="Pfam" id="PF02492"/>
    </source>
</evidence>
<dbReference type="Pfam" id="PF02492">
    <property type="entry name" value="cobW"/>
    <property type="match status" value="1"/>
</dbReference>
<dbReference type="InterPro" id="IPR027417">
    <property type="entry name" value="P-loop_NTPase"/>
</dbReference>
<comment type="caution">
    <text evidence="3">The sequence shown here is derived from an EMBL/GenBank/DDBJ whole genome shotgun (WGS) entry which is preliminary data.</text>
</comment>
<dbReference type="Pfam" id="PF07683">
    <property type="entry name" value="CobW_C"/>
    <property type="match status" value="1"/>
</dbReference>
<dbReference type="Gene3D" id="3.40.50.300">
    <property type="entry name" value="P-loop containing nucleotide triphosphate hydrolases"/>
    <property type="match status" value="1"/>
</dbReference>
<name>A0A2S6HXF8_9FIRM</name>
<dbReference type="OrthoDB" id="9808822at2"/>
<sequence length="320" mass="35420">MTDLYIISGFLGAGKTTLIQTMVPAVFENRKVVVIENDFGDAGIDEELLKGDSLTVTSLNSGCICCSLNGDFNRSLEQVVKEYAPEVILVEPSGAGRLSDIIKACMNQKDLVKICRCITVVDVMNFDKYRENFGDVFINQIQFGDLILLSHLSGKAGEIRETMDKIRKLNPEARIEADFWDGIPAEVFREGDRVSLTESLMEDLKKPIALNRKIRTGGKGECAVRPLFRFTRDFFLSVSFDCEEVLTEEELKAKINRVTGQADGMILRGKGIVKGPAGSISFHYIPGMLKIQSLRGEGNSVCFIGTGIKKEQIISLFKGE</sequence>
<accession>A0A2S6HXF8</accession>
<dbReference type="InterPro" id="IPR003495">
    <property type="entry name" value="CobW/HypB/UreG_nucleotide-bd"/>
</dbReference>
<dbReference type="AlphaFoldDB" id="A0A2S6HXF8"/>
<keyword evidence="4" id="KW-1185">Reference proteome</keyword>
<proteinExistence type="predicted"/>
<dbReference type="InterPro" id="IPR011629">
    <property type="entry name" value="CobW-like_C"/>
</dbReference>
<reference evidence="3 4" key="1">
    <citation type="submission" date="2018-02" db="EMBL/GenBank/DDBJ databases">
        <title>Genomic Encyclopedia of Archaeal and Bacterial Type Strains, Phase II (KMG-II): from individual species to whole genera.</title>
        <authorList>
            <person name="Goeker M."/>
        </authorList>
    </citation>
    <scope>NUCLEOTIDE SEQUENCE [LARGE SCALE GENOMIC DNA]</scope>
    <source>
        <strain evidence="3 4">DSM 3808</strain>
    </source>
</reference>
<dbReference type="Proteomes" id="UP000237749">
    <property type="component" value="Unassembled WGS sequence"/>
</dbReference>
<dbReference type="SUPFAM" id="SSF52540">
    <property type="entry name" value="P-loop containing nucleoside triphosphate hydrolases"/>
    <property type="match status" value="1"/>
</dbReference>
<dbReference type="EMBL" id="PTJA01000002">
    <property type="protein sequence ID" value="PPK82692.1"/>
    <property type="molecule type" value="Genomic_DNA"/>
</dbReference>
<dbReference type="PANTHER" id="PTHR13748:SF62">
    <property type="entry name" value="COBW DOMAIN-CONTAINING PROTEIN"/>
    <property type="match status" value="1"/>
</dbReference>
<dbReference type="InterPro" id="IPR051316">
    <property type="entry name" value="Zinc-reg_GTPase_activator"/>
</dbReference>
<dbReference type="RefSeq" id="WP_104435423.1">
    <property type="nucleotide sequence ID" value="NZ_PTJA01000002.1"/>
</dbReference>
<evidence type="ECO:0000313" key="3">
    <source>
        <dbReference type="EMBL" id="PPK82692.1"/>
    </source>
</evidence>
<dbReference type="GO" id="GO:0005737">
    <property type="term" value="C:cytoplasm"/>
    <property type="evidence" value="ECO:0007669"/>
    <property type="project" value="TreeGrafter"/>
</dbReference>
<feature type="domain" description="CobW/HypB/UreG nucleotide-binding" evidence="1">
    <location>
        <begin position="5"/>
        <end position="175"/>
    </location>
</feature>
<feature type="domain" description="CobW C-terminal" evidence="2">
    <location>
        <begin position="237"/>
        <end position="318"/>
    </location>
</feature>
<evidence type="ECO:0000259" key="2">
    <source>
        <dbReference type="Pfam" id="PF07683"/>
    </source>
</evidence>
<organism evidence="3 4">
    <name type="scientific">Lacrimispora xylanisolvens</name>
    <dbReference type="NCBI Taxonomy" id="384636"/>
    <lineage>
        <taxon>Bacteria</taxon>
        <taxon>Bacillati</taxon>
        <taxon>Bacillota</taxon>
        <taxon>Clostridia</taxon>
        <taxon>Lachnospirales</taxon>
        <taxon>Lachnospiraceae</taxon>
        <taxon>Lacrimispora</taxon>
    </lineage>
</organism>
<evidence type="ECO:0000313" key="4">
    <source>
        <dbReference type="Proteomes" id="UP000237749"/>
    </source>
</evidence>
<gene>
    <name evidence="3" type="ORF">BXY41_102382</name>
</gene>